<evidence type="ECO:0000259" key="1">
    <source>
        <dbReference type="Pfam" id="PF23019"/>
    </source>
</evidence>
<sequence>MIYIYIQNKKYLKKIQYVFDNVFFNLGLEYKYIYDEVIDINDEDILVTYSFNDDEIEFYDLFKNHIDIKDSLKLFNDDYYMKYNVLTNIEIKKVRLYDKYDLISLFSKEKEVYLNILEDNENTIYKVNFDVISDIFFMLTRYEEIINYEVVKNEVHNRFPAVESIAFKNNFLHRPIVNEDIDFLWDLIDNFKLGLERKEWWGKEKFAVCLTHDVDMVFKYLKFKKEIRNSARYLLKEGSLNKSIKNFILFFKSKLNYKNDPYWNIEDILKLEKDKGFKSSFYFMSGGTSKVDNYYDIEDPRIQNLIKFVEDNGFEAGYHASFNSYNNFKLMKSEKEKLDTIISSKQYGCRQHYLRFSPNKTWKQHEQLKLKYDASLGYADRQGFRCGYCFPFKPYDIVRDEVLDVWEIPLIVMDVTLAGSNYSNLTVEEGVNEIKQYINTIEKHRGVFNILWHNSSFDILNILWKLWVDVYGEVLEYVSCKDALVTSGQKIIENVESKQSAEIKVKDLV</sequence>
<evidence type="ECO:0000313" key="3">
    <source>
        <dbReference type="Proteomes" id="UP001224418"/>
    </source>
</evidence>
<dbReference type="RefSeq" id="WP_307355639.1">
    <property type="nucleotide sequence ID" value="NZ_BAAACJ010000005.1"/>
</dbReference>
<accession>A0ABU0JRC7</accession>
<dbReference type="SUPFAM" id="SSF88713">
    <property type="entry name" value="Glycoside hydrolase/deacetylase"/>
    <property type="match status" value="1"/>
</dbReference>
<protein>
    <recommendedName>
        <fullName evidence="1">DUF7033 domain-containing protein</fullName>
    </recommendedName>
</protein>
<feature type="domain" description="DUF7033" evidence="1">
    <location>
        <begin position="128"/>
        <end position="220"/>
    </location>
</feature>
<keyword evidence="3" id="KW-1185">Reference proteome</keyword>
<proteinExistence type="predicted"/>
<comment type="caution">
    <text evidence="2">The sequence shown here is derived from an EMBL/GenBank/DDBJ whole genome shotgun (WGS) entry which is preliminary data.</text>
</comment>
<reference evidence="2 3" key="1">
    <citation type="submission" date="2023-07" db="EMBL/GenBank/DDBJ databases">
        <title>Genomic Encyclopedia of Type Strains, Phase IV (KMG-IV): sequencing the most valuable type-strain genomes for metagenomic binning, comparative biology and taxonomic classification.</title>
        <authorList>
            <person name="Goeker M."/>
        </authorList>
    </citation>
    <scope>NUCLEOTIDE SEQUENCE [LARGE SCALE GENOMIC DNA]</scope>
    <source>
        <strain evidence="2 3">DSM 1400</strain>
    </source>
</reference>
<dbReference type="Proteomes" id="UP001224418">
    <property type="component" value="Unassembled WGS sequence"/>
</dbReference>
<dbReference type="CDD" id="cd10931">
    <property type="entry name" value="CE4_u7"/>
    <property type="match status" value="1"/>
</dbReference>
<name>A0ABU0JRC7_HATLI</name>
<gene>
    <name evidence="2" type="ORF">QOZ93_001379</name>
</gene>
<dbReference type="Gene3D" id="3.20.20.370">
    <property type="entry name" value="Glycoside hydrolase/deacetylase"/>
    <property type="match status" value="1"/>
</dbReference>
<dbReference type="InterPro" id="IPR011330">
    <property type="entry name" value="Glyco_hydro/deAcase_b/a-brl"/>
</dbReference>
<evidence type="ECO:0000313" key="2">
    <source>
        <dbReference type="EMBL" id="MDQ0479638.1"/>
    </source>
</evidence>
<dbReference type="InterPro" id="IPR054297">
    <property type="entry name" value="DUF7033"/>
</dbReference>
<dbReference type="Pfam" id="PF23019">
    <property type="entry name" value="DUF7033"/>
    <property type="match status" value="1"/>
</dbReference>
<dbReference type="EMBL" id="JAUSWN010000010">
    <property type="protein sequence ID" value="MDQ0479638.1"/>
    <property type="molecule type" value="Genomic_DNA"/>
</dbReference>
<organism evidence="2 3">
    <name type="scientific">Hathewaya limosa</name>
    <name type="common">Clostridium limosum</name>
    <dbReference type="NCBI Taxonomy" id="1536"/>
    <lineage>
        <taxon>Bacteria</taxon>
        <taxon>Bacillati</taxon>
        <taxon>Bacillota</taxon>
        <taxon>Clostridia</taxon>
        <taxon>Eubacteriales</taxon>
        <taxon>Clostridiaceae</taxon>
        <taxon>Hathewaya</taxon>
    </lineage>
</organism>